<comment type="caution">
    <text evidence="1">The sequence shown here is derived from an EMBL/GenBank/DDBJ whole genome shotgun (WGS) entry which is preliminary data.</text>
</comment>
<keyword evidence="2" id="KW-1185">Reference proteome</keyword>
<proteinExistence type="predicted"/>
<dbReference type="Proteomes" id="UP000789901">
    <property type="component" value="Unassembled WGS sequence"/>
</dbReference>
<protein>
    <submittedName>
        <fullName evidence="1">24258_t:CDS:1</fullName>
    </submittedName>
</protein>
<evidence type="ECO:0000313" key="1">
    <source>
        <dbReference type="EMBL" id="CAG8852871.1"/>
    </source>
</evidence>
<sequence>CQGLSENETRTNYEKFIKIFYQTRNSLNESDFERCWKKMIKQFPQASNYLQSSQRIEALNALLKMGVDHMSSLCHLHEECQRLFDNQAQYSQLEEYQNSVPTRGLLIASQVIFPQIDSILIKFVTSHILSIQRQQMNELLLYRVARLEVSEFNNNELESDIPDSNFTEDLNDYPRIPLSSLLENVNYNDVKEIWQIKGIITP</sequence>
<accession>A0ABN7XC78</accession>
<evidence type="ECO:0000313" key="2">
    <source>
        <dbReference type="Proteomes" id="UP000789901"/>
    </source>
</evidence>
<name>A0ABN7XC78_GIGMA</name>
<feature type="non-terminal residue" evidence="1">
    <location>
        <position position="202"/>
    </location>
</feature>
<reference evidence="1 2" key="1">
    <citation type="submission" date="2021-06" db="EMBL/GenBank/DDBJ databases">
        <authorList>
            <person name="Kallberg Y."/>
            <person name="Tangrot J."/>
            <person name="Rosling A."/>
        </authorList>
    </citation>
    <scope>NUCLEOTIDE SEQUENCE [LARGE SCALE GENOMIC DNA]</scope>
    <source>
        <strain evidence="1 2">120-4 pot B 10/14</strain>
    </source>
</reference>
<gene>
    <name evidence="1" type="ORF">GMARGA_LOCUS41692</name>
</gene>
<feature type="non-terminal residue" evidence="1">
    <location>
        <position position="1"/>
    </location>
</feature>
<dbReference type="EMBL" id="CAJVQB010117089">
    <property type="protein sequence ID" value="CAG8852871.1"/>
    <property type="molecule type" value="Genomic_DNA"/>
</dbReference>
<organism evidence="1 2">
    <name type="scientific">Gigaspora margarita</name>
    <dbReference type="NCBI Taxonomy" id="4874"/>
    <lineage>
        <taxon>Eukaryota</taxon>
        <taxon>Fungi</taxon>
        <taxon>Fungi incertae sedis</taxon>
        <taxon>Mucoromycota</taxon>
        <taxon>Glomeromycotina</taxon>
        <taxon>Glomeromycetes</taxon>
        <taxon>Diversisporales</taxon>
        <taxon>Gigasporaceae</taxon>
        <taxon>Gigaspora</taxon>
    </lineage>
</organism>